<gene>
    <name evidence="1" type="ordered locus">SACOL0304</name>
</gene>
<name>A0A0H2X2C2_STAAC</name>
<evidence type="ECO:0000313" key="1">
    <source>
        <dbReference type="EMBL" id="AAY21123.1"/>
    </source>
</evidence>
<proteinExistence type="predicted"/>
<evidence type="ECO:0000313" key="2">
    <source>
        <dbReference type="Proteomes" id="UP000000530"/>
    </source>
</evidence>
<protein>
    <submittedName>
        <fullName evidence="1">Uncharacterized protein</fullName>
    </submittedName>
</protein>
<dbReference type="KEGG" id="sac:SACOL0304"/>
<sequence>MHVRRVALCNVIHTLILHYTRTFYIKSKFMENAINCLLFLYGTFKIKDQFKNAYIYL</sequence>
<dbReference type="EMBL" id="CP000046">
    <property type="protein sequence ID" value="AAY21123.1"/>
    <property type="molecule type" value="Genomic_DNA"/>
</dbReference>
<dbReference type="Proteomes" id="UP000000530">
    <property type="component" value="Chromosome"/>
</dbReference>
<reference evidence="1 2" key="1">
    <citation type="journal article" date="2005" name="J. Bacteriol.">
        <title>Insights on evolution of virulence and resistance from the complete genome analysis of an early methicillin-resistant Staphylococcus aureus strain and a biofilm-producing methicillin-resistant Staphylococcus epidermidis strain.</title>
        <authorList>
            <person name="Gill S.R."/>
            <person name="Fouts D.E."/>
            <person name="Archer G.L."/>
            <person name="Mongodin E.F."/>
            <person name="Deboy R.T."/>
            <person name="Ravel J."/>
            <person name="Paulsen I.T."/>
            <person name="Kolonay J.F."/>
            <person name="Brinkac L."/>
            <person name="Beanan M."/>
            <person name="Dodson R.J."/>
            <person name="Daugherty S.C."/>
            <person name="Madupu R."/>
            <person name="Angiuoli S.V."/>
            <person name="Durkin A.S."/>
            <person name="Haft D.H."/>
            <person name="Vamathevan J."/>
            <person name="Khouri H."/>
            <person name="Utterback T."/>
            <person name="Lee C."/>
            <person name="Dimitrov G."/>
            <person name="Jiang L."/>
            <person name="Qin H."/>
            <person name="Weidman J."/>
            <person name="Tran K."/>
            <person name="Kang K."/>
            <person name="Hance I.R."/>
            <person name="Nelson K.E."/>
            <person name="Fraser C.M."/>
        </authorList>
    </citation>
    <scope>NUCLEOTIDE SEQUENCE [LARGE SCALE GENOMIC DNA]</scope>
    <source>
        <strain evidence="1 2">COL</strain>
    </source>
</reference>
<accession>A0A0H2X2C2</accession>
<dbReference type="HOGENOM" id="CLU_2994454_0_0_9"/>
<organism evidence="1 2">
    <name type="scientific">Staphylococcus aureus (strain COL)</name>
    <dbReference type="NCBI Taxonomy" id="93062"/>
    <lineage>
        <taxon>Bacteria</taxon>
        <taxon>Bacillati</taxon>
        <taxon>Bacillota</taxon>
        <taxon>Bacilli</taxon>
        <taxon>Bacillales</taxon>
        <taxon>Staphylococcaceae</taxon>
        <taxon>Staphylococcus</taxon>
    </lineage>
</organism>
<dbReference type="AlphaFoldDB" id="A0A0H2X2C2"/>